<dbReference type="PRINTS" id="PR00420">
    <property type="entry name" value="RNGMNOXGNASE"/>
</dbReference>
<name>A0ABP9PN85_9PSEU</name>
<evidence type="ECO:0000256" key="1">
    <source>
        <dbReference type="ARBA" id="ARBA00038396"/>
    </source>
</evidence>
<evidence type="ECO:0000313" key="3">
    <source>
        <dbReference type="EMBL" id="GAA5149299.1"/>
    </source>
</evidence>
<sequence>MTSTGVIADVVVVGGGPAGAAAAVTLARGGRSVVLVTRDRRHRPRIGETLPPSVIRPLVALGVWDTFLAAGHLASPGTVASWGDGRPRENDFIVDPHGTGWHVDRDRFDSMLLDAARAEGARILALPRAARVDREHPGWTVRWERGTVCAPFLVDASGRGARVASRYGGPQRGDDRLVGLVRFGRAHRPDPRTLIEACPEGWWYAAALPGGRAVTALFTDADVLPAGSEERRRFRARALSHTHLVAEVVGESTCHLAPADARVAKLCAGRDWVAVGDAARTLDPLSGQGLTVALTSAIRAAEAVLDRDSGGALAAFAADTAAGHRAHVAAGLAHYRRERRWPESAFWRRRHRTAA</sequence>
<organism evidence="3 4">
    <name type="scientific">Pseudonocardia eucalypti</name>
    <dbReference type="NCBI Taxonomy" id="648755"/>
    <lineage>
        <taxon>Bacteria</taxon>
        <taxon>Bacillati</taxon>
        <taxon>Actinomycetota</taxon>
        <taxon>Actinomycetes</taxon>
        <taxon>Pseudonocardiales</taxon>
        <taxon>Pseudonocardiaceae</taxon>
        <taxon>Pseudonocardia</taxon>
    </lineage>
</organism>
<dbReference type="Gene3D" id="3.30.9.100">
    <property type="match status" value="1"/>
</dbReference>
<dbReference type="InterPro" id="IPR002938">
    <property type="entry name" value="FAD-bd"/>
</dbReference>
<dbReference type="SUPFAM" id="SSF51905">
    <property type="entry name" value="FAD/NAD(P)-binding domain"/>
    <property type="match status" value="1"/>
</dbReference>
<dbReference type="Pfam" id="PF01494">
    <property type="entry name" value="FAD_binding_3"/>
    <property type="match status" value="1"/>
</dbReference>
<evidence type="ECO:0000259" key="2">
    <source>
        <dbReference type="Pfam" id="PF01494"/>
    </source>
</evidence>
<dbReference type="Proteomes" id="UP001428817">
    <property type="component" value="Unassembled WGS sequence"/>
</dbReference>
<dbReference type="EMBL" id="BAABJP010000004">
    <property type="protein sequence ID" value="GAA5149299.1"/>
    <property type="molecule type" value="Genomic_DNA"/>
</dbReference>
<accession>A0ABP9PN85</accession>
<comment type="caution">
    <text evidence="3">The sequence shown here is derived from an EMBL/GenBank/DDBJ whole genome shotgun (WGS) entry which is preliminary data.</text>
</comment>
<feature type="domain" description="FAD-binding" evidence="2">
    <location>
        <begin position="8"/>
        <end position="303"/>
    </location>
</feature>
<reference evidence="4" key="1">
    <citation type="journal article" date="2019" name="Int. J. Syst. Evol. Microbiol.">
        <title>The Global Catalogue of Microorganisms (GCM) 10K type strain sequencing project: providing services to taxonomists for standard genome sequencing and annotation.</title>
        <authorList>
            <consortium name="The Broad Institute Genomics Platform"/>
            <consortium name="The Broad Institute Genome Sequencing Center for Infectious Disease"/>
            <person name="Wu L."/>
            <person name="Ma J."/>
        </authorList>
    </citation>
    <scope>NUCLEOTIDE SEQUENCE [LARGE SCALE GENOMIC DNA]</scope>
    <source>
        <strain evidence="4">JCM 18303</strain>
    </source>
</reference>
<dbReference type="RefSeq" id="WP_185062842.1">
    <property type="nucleotide sequence ID" value="NZ_BAABJP010000004.1"/>
</dbReference>
<dbReference type="InterPro" id="IPR036188">
    <property type="entry name" value="FAD/NAD-bd_sf"/>
</dbReference>
<proteinExistence type="inferred from homology"/>
<protein>
    <submittedName>
        <fullName evidence="3">NAD(P)/FAD-dependent oxidoreductase</fullName>
    </submittedName>
</protein>
<evidence type="ECO:0000313" key="4">
    <source>
        <dbReference type="Proteomes" id="UP001428817"/>
    </source>
</evidence>
<dbReference type="PANTHER" id="PTHR43747">
    <property type="entry name" value="FAD-BINDING PROTEIN"/>
    <property type="match status" value="1"/>
</dbReference>
<comment type="similarity">
    <text evidence="1">Belongs to the flavin-dependent halogenase family. Bacterial tryptophan halogenase subfamily.</text>
</comment>
<gene>
    <name evidence="3" type="ORF">GCM10023321_12940</name>
</gene>
<dbReference type="Gene3D" id="3.50.50.60">
    <property type="entry name" value="FAD/NAD(P)-binding domain"/>
    <property type="match status" value="1"/>
</dbReference>
<dbReference type="InterPro" id="IPR050816">
    <property type="entry name" value="Flavin-dep_Halogenase_NPB"/>
</dbReference>
<keyword evidence="4" id="KW-1185">Reference proteome</keyword>
<dbReference type="PANTHER" id="PTHR43747:SF1">
    <property type="entry name" value="SLR1998 PROTEIN"/>
    <property type="match status" value="1"/>
</dbReference>